<dbReference type="GeneID" id="36322379"/>
<keyword evidence="4" id="KW-1133">Transmembrane helix</keyword>
<proteinExistence type="inferred from homology"/>
<dbReference type="InterPro" id="IPR036291">
    <property type="entry name" value="NAD(P)-bd_dom_sf"/>
</dbReference>
<dbReference type="RefSeq" id="XP_024343484.1">
    <property type="nucleotide sequence ID" value="XM_024477429.1"/>
</dbReference>
<dbReference type="Pfam" id="PF00106">
    <property type="entry name" value="adh_short"/>
    <property type="match status" value="1"/>
</dbReference>
<dbReference type="PRINTS" id="PR00081">
    <property type="entry name" value="GDHRDH"/>
</dbReference>
<dbReference type="CDD" id="cd05374">
    <property type="entry name" value="17beta-HSD-like_SDR_c"/>
    <property type="match status" value="1"/>
</dbReference>
<evidence type="ECO:0000256" key="4">
    <source>
        <dbReference type="SAM" id="Phobius"/>
    </source>
</evidence>
<dbReference type="PRINTS" id="PR00080">
    <property type="entry name" value="SDRFAMILY"/>
</dbReference>
<dbReference type="OrthoDB" id="2102561at2759"/>
<sequence length="280" mass="30648">MSSNSPVVIVTGCSKGGIGFALCEEFAAKGCKVYATARRLEAMEGFTREGIERLKLDVTDDANVEDVIRTVLDQEGRIDVLVNNAAAPCIAPLAEMPLDRVKNIFDTNVFAVLRTVKAVFPHMASRKRGVIVNVGSTAGDIPTPWNGLYSATKASMRSVSESLYMECAPFGIHVVHLNPGGIRSNIANNIRSSFDLPDGSLYKPFLDPMIKLIDMSQNGAMPSEEFARRVVKAALRQKPPRYMSMGAASGIFAFFMWLPRTFVLWLLWKILVGKVDVDSA</sequence>
<evidence type="ECO:0000313" key="6">
    <source>
        <dbReference type="Proteomes" id="UP000194127"/>
    </source>
</evidence>
<reference evidence="5 6" key="1">
    <citation type="submission" date="2017-04" db="EMBL/GenBank/DDBJ databases">
        <title>Genome Sequence of the Model Brown-Rot Fungus Postia placenta SB12.</title>
        <authorList>
            <consortium name="DOE Joint Genome Institute"/>
            <person name="Gaskell J."/>
            <person name="Kersten P."/>
            <person name="Larrondo L.F."/>
            <person name="Canessa P."/>
            <person name="Martinez D."/>
            <person name="Hibbett D."/>
            <person name="Schmoll M."/>
            <person name="Kubicek C.P."/>
            <person name="Martinez A.T."/>
            <person name="Yadav J."/>
            <person name="Master E."/>
            <person name="Magnuson J.K."/>
            <person name="James T."/>
            <person name="Yaver D."/>
            <person name="Berka R."/>
            <person name="Labutti K."/>
            <person name="Lipzen A."/>
            <person name="Aerts A."/>
            <person name="Barry K."/>
            <person name="Henrissat B."/>
            <person name="Blanchette R."/>
            <person name="Grigoriev I."/>
            <person name="Cullen D."/>
        </authorList>
    </citation>
    <scope>NUCLEOTIDE SEQUENCE [LARGE SCALE GENOMIC DNA]</scope>
    <source>
        <strain evidence="5 6">MAD-698-R-SB12</strain>
    </source>
</reference>
<keyword evidence="4" id="KW-0812">Transmembrane</keyword>
<dbReference type="Gene3D" id="3.40.50.720">
    <property type="entry name" value="NAD(P)-binding Rossmann-like Domain"/>
    <property type="match status" value="1"/>
</dbReference>
<evidence type="ECO:0000313" key="5">
    <source>
        <dbReference type="EMBL" id="OSX66690.1"/>
    </source>
</evidence>
<comment type="similarity">
    <text evidence="1 3">Belongs to the short-chain dehydrogenases/reductases (SDR) family.</text>
</comment>
<keyword evidence="6" id="KW-1185">Reference proteome</keyword>
<dbReference type="FunFam" id="3.40.50.720:FF:000261">
    <property type="entry name" value="NADPH-dependent 1-acyldihydroxyacetone phosphate reductase"/>
    <property type="match status" value="1"/>
</dbReference>
<dbReference type="PANTHER" id="PTHR44169:SF6">
    <property type="entry name" value="NADPH-DEPENDENT 1-ACYLDIHYDROXYACETONE PHOSPHATE REDUCTASE"/>
    <property type="match status" value="1"/>
</dbReference>
<protein>
    <submittedName>
        <fullName evidence="5">Uncharacterized protein</fullName>
    </submittedName>
</protein>
<name>A0A1X6NDU5_9APHY</name>
<dbReference type="GO" id="GO:0016491">
    <property type="term" value="F:oxidoreductase activity"/>
    <property type="evidence" value="ECO:0007669"/>
    <property type="project" value="UniProtKB-KW"/>
</dbReference>
<evidence type="ECO:0000256" key="3">
    <source>
        <dbReference type="RuleBase" id="RU000363"/>
    </source>
</evidence>
<evidence type="ECO:0000256" key="1">
    <source>
        <dbReference type="ARBA" id="ARBA00006484"/>
    </source>
</evidence>
<dbReference type="InterPro" id="IPR002347">
    <property type="entry name" value="SDR_fam"/>
</dbReference>
<dbReference type="PANTHER" id="PTHR44169">
    <property type="entry name" value="NADPH-DEPENDENT 1-ACYLDIHYDROXYACETONE PHOSPHATE REDUCTASE"/>
    <property type="match status" value="1"/>
</dbReference>
<evidence type="ECO:0000256" key="2">
    <source>
        <dbReference type="ARBA" id="ARBA00023002"/>
    </source>
</evidence>
<keyword evidence="4" id="KW-0472">Membrane</keyword>
<accession>A0A1X6NDU5</accession>
<gene>
    <name evidence="5" type="ORF">POSPLADRAFT_1038696</name>
</gene>
<keyword evidence="2" id="KW-0560">Oxidoreductase</keyword>
<feature type="transmembrane region" description="Helical" evidence="4">
    <location>
        <begin position="242"/>
        <end position="268"/>
    </location>
</feature>
<dbReference type="EMBL" id="KZ110592">
    <property type="protein sequence ID" value="OSX66690.1"/>
    <property type="molecule type" value="Genomic_DNA"/>
</dbReference>
<dbReference type="STRING" id="670580.A0A1X6NDU5"/>
<dbReference type="GO" id="GO:0005783">
    <property type="term" value="C:endoplasmic reticulum"/>
    <property type="evidence" value="ECO:0007669"/>
    <property type="project" value="TreeGrafter"/>
</dbReference>
<dbReference type="Proteomes" id="UP000194127">
    <property type="component" value="Unassembled WGS sequence"/>
</dbReference>
<dbReference type="AlphaFoldDB" id="A0A1X6NDU5"/>
<dbReference type="SUPFAM" id="SSF51735">
    <property type="entry name" value="NAD(P)-binding Rossmann-fold domains"/>
    <property type="match status" value="1"/>
</dbReference>
<organism evidence="5 6">
    <name type="scientific">Postia placenta MAD-698-R-SB12</name>
    <dbReference type="NCBI Taxonomy" id="670580"/>
    <lineage>
        <taxon>Eukaryota</taxon>
        <taxon>Fungi</taxon>
        <taxon>Dikarya</taxon>
        <taxon>Basidiomycota</taxon>
        <taxon>Agaricomycotina</taxon>
        <taxon>Agaricomycetes</taxon>
        <taxon>Polyporales</taxon>
        <taxon>Adustoporiaceae</taxon>
        <taxon>Rhodonia</taxon>
    </lineage>
</organism>